<gene>
    <name evidence="3" type="ORF">EV696_101117</name>
</gene>
<protein>
    <submittedName>
        <fullName evidence="3">Gamma-glutamylputrescine oxidase</fullName>
    </submittedName>
</protein>
<dbReference type="EMBL" id="SNYM01000001">
    <property type="protein sequence ID" value="TDQ51147.1"/>
    <property type="molecule type" value="Genomic_DNA"/>
</dbReference>
<dbReference type="Proteomes" id="UP000295375">
    <property type="component" value="Unassembled WGS sequence"/>
</dbReference>
<reference evidence="3 4" key="1">
    <citation type="submission" date="2019-03" db="EMBL/GenBank/DDBJ databases">
        <title>Genomic Encyclopedia of Type Strains, Phase IV (KMG-IV): sequencing the most valuable type-strain genomes for metagenomic binning, comparative biology and taxonomic classification.</title>
        <authorList>
            <person name="Goeker M."/>
        </authorList>
    </citation>
    <scope>NUCLEOTIDE SEQUENCE [LARGE SCALE GENOMIC DNA]</scope>
    <source>
        <strain evidence="3 4">DSM 103792</strain>
    </source>
</reference>
<keyword evidence="4" id="KW-1185">Reference proteome</keyword>
<dbReference type="GO" id="GO:0005737">
    <property type="term" value="C:cytoplasm"/>
    <property type="evidence" value="ECO:0007669"/>
    <property type="project" value="TreeGrafter"/>
</dbReference>
<dbReference type="OrthoDB" id="6925984at2"/>
<name>A0A4V3D8B6_9GAMM</name>
<dbReference type="Gene3D" id="3.30.9.10">
    <property type="entry name" value="D-Amino Acid Oxidase, subunit A, domain 2"/>
    <property type="match status" value="1"/>
</dbReference>
<feature type="domain" description="FAD dependent oxidoreductase" evidence="2">
    <location>
        <begin position="29"/>
        <end position="379"/>
    </location>
</feature>
<dbReference type="Gene3D" id="3.50.50.60">
    <property type="entry name" value="FAD/NAD(P)-binding domain"/>
    <property type="match status" value="1"/>
</dbReference>
<proteinExistence type="predicted"/>
<dbReference type="Pfam" id="PF01266">
    <property type="entry name" value="DAO"/>
    <property type="match status" value="1"/>
</dbReference>
<dbReference type="SUPFAM" id="SSF51905">
    <property type="entry name" value="FAD/NAD(P)-binding domain"/>
    <property type="match status" value="1"/>
</dbReference>
<dbReference type="InterPro" id="IPR006076">
    <property type="entry name" value="FAD-dep_OxRdtase"/>
</dbReference>
<accession>A0A4V3D8B6</accession>
<evidence type="ECO:0000313" key="4">
    <source>
        <dbReference type="Proteomes" id="UP000295375"/>
    </source>
</evidence>
<organism evidence="3 4">
    <name type="scientific">Permianibacter aggregans</name>
    <dbReference type="NCBI Taxonomy" id="1510150"/>
    <lineage>
        <taxon>Bacteria</taxon>
        <taxon>Pseudomonadati</taxon>
        <taxon>Pseudomonadota</taxon>
        <taxon>Gammaproteobacteria</taxon>
        <taxon>Pseudomonadales</taxon>
        <taxon>Pseudomonadaceae</taxon>
        <taxon>Permianibacter</taxon>
    </lineage>
</organism>
<sequence>MSAHAPSWYAASANSFPSLPSLDGDRNVDVCIIGAGMTGCAAALDLAERGYKVLVLEAERVGWGASGRSGGQFIHDYACGNQTLQRLVGKTQARQHWQLSIEALVLLRKRVADHGIDCDLRDGFCAAAIKPRQQRALEQEQEFLQQTYDYPTELWTGERLREQVNSPRYIAGLFDARSGHLHPLNYTLGLASAARKAGADIVEQTRALSLQHGSKVQIRTDRGTVTADFVVLAANAYLGKLAPQLDRKIMPVGTYIMATEPLGPERAESLIRNDICVCDTNFVLDYFRRSADHRLLFGGRVSYSKLEPRNLTERLCRHMLRVFPQLHDIQPAYTWGGYVDITMNRAPHFGRLQPNVFFAQGFSGHGVALTGMAGRLIADAISGQAERFDMFARIPHHNFPGGTMFRTPALVLAMAWYRLRDLL</sequence>
<keyword evidence="1" id="KW-0560">Oxidoreductase</keyword>
<dbReference type="GO" id="GO:0016491">
    <property type="term" value="F:oxidoreductase activity"/>
    <property type="evidence" value="ECO:0007669"/>
    <property type="project" value="UniProtKB-KW"/>
</dbReference>
<dbReference type="InterPro" id="IPR036188">
    <property type="entry name" value="FAD/NAD-bd_sf"/>
</dbReference>
<evidence type="ECO:0000256" key="1">
    <source>
        <dbReference type="ARBA" id="ARBA00023002"/>
    </source>
</evidence>
<dbReference type="AlphaFoldDB" id="A0A4V3D8B6"/>
<dbReference type="PANTHER" id="PTHR13847">
    <property type="entry name" value="SARCOSINE DEHYDROGENASE-RELATED"/>
    <property type="match status" value="1"/>
</dbReference>
<dbReference type="PANTHER" id="PTHR13847:SF281">
    <property type="entry name" value="FAD DEPENDENT OXIDOREDUCTASE DOMAIN-CONTAINING PROTEIN"/>
    <property type="match status" value="1"/>
</dbReference>
<comment type="caution">
    <text evidence="3">The sequence shown here is derived from an EMBL/GenBank/DDBJ whole genome shotgun (WGS) entry which is preliminary data.</text>
</comment>
<evidence type="ECO:0000259" key="2">
    <source>
        <dbReference type="Pfam" id="PF01266"/>
    </source>
</evidence>
<evidence type="ECO:0000313" key="3">
    <source>
        <dbReference type="EMBL" id="TDQ51147.1"/>
    </source>
</evidence>
<dbReference type="RefSeq" id="WP_133587001.1">
    <property type="nucleotide sequence ID" value="NZ_CP037953.1"/>
</dbReference>